<keyword evidence="5 6" id="KW-0676">Redox-active center</keyword>
<dbReference type="GO" id="GO:0015038">
    <property type="term" value="F:glutathione disulfide oxidoreductase activity"/>
    <property type="evidence" value="ECO:0007669"/>
    <property type="project" value="UniProtKB-UniRule"/>
</dbReference>
<dbReference type="PANTHER" id="PTHR45694">
    <property type="entry name" value="GLUTAREDOXIN 2"/>
    <property type="match status" value="1"/>
</dbReference>
<dbReference type="InterPro" id="IPR036249">
    <property type="entry name" value="Thioredoxin-like_sf"/>
</dbReference>
<dbReference type="PANTHER" id="PTHR45694:SF18">
    <property type="entry name" value="GLUTAREDOXIN-1-RELATED"/>
    <property type="match status" value="1"/>
</dbReference>
<name>A0A370DKI5_9GAMM</name>
<comment type="caution">
    <text evidence="8">The sequence shown here is derived from an EMBL/GenBank/DDBJ whole genome shotgun (WGS) entry which is preliminary data.</text>
</comment>
<protein>
    <recommendedName>
        <fullName evidence="6">Glutaredoxin</fullName>
    </recommendedName>
</protein>
<dbReference type="AlphaFoldDB" id="A0A370DKI5"/>
<evidence type="ECO:0000256" key="5">
    <source>
        <dbReference type="ARBA" id="ARBA00023284"/>
    </source>
</evidence>
<sequence>MNKVRMYRTRSCPYCRRAEKLLKKHGVKKMHVIDVAGNKKLWAAMEKETRRNTVPQIFIGDVHVGGYDDLAALDRKGKLDKLLKS</sequence>
<dbReference type="GO" id="GO:0034599">
    <property type="term" value="P:cellular response to oxidative stress"/>
    <property type="evidence" value="ECO:0007669"/>
    <property type="project" value="TreeGrafter"/>
</dbReference>
<evidence type="ECO:0000256" key="6">
    <source>
        <dbReference type="RuleBase" id="RU364065"/>
    </source>
</evidence>
<dbReference type="GO" id="GO:0045454">
    <property type="term" value="P:cell redox homeostasis"/>
    <property type="evidence" value="ECO:0007669"/>
    <property type="project" value="InterPro"/>
</dbReference>
<evidence type="ECO:0000256" key="4">
    <source>
        <dbReference type="ARBA" id="ARBA00023157"/>
    </source>
</evidence>
<keyword evidence="2 6" id="KW-0813">Transport</keyword>
<dbReference type="GO" id="GO:0005737">
    <property type="term" value="C:cytoplasm"/>
    <property type="evidence" value="ECO:0007669"/>
    <property type="project" value="TreeGrafter"/>
</dbReference>
<proteinExistence type="inferred from homology"/>
<feature type="domain" description="Glutaredoxin" evidence="7">
    <location>
        <begin position="4"/>
        <end position="64"/>
    </location>
</feature>
<dbReference type="EMBL" id="QFXC01000007">
    <property type="protein sequence ID" value="RDH84827.1"/>
    <property type="molecule type" value="Genomic_DNA"/>
</dbReference>
<keyword evidence="4" id="KW-1015">Disulfide bond</keyword>
<evidence type="ECO:0000256" key="3">
    <source>
        <dbReference type="ARBA" id="ARBA00022982"/>
    </source>
</evidence>
<comment type="similarity">
    <text evidence="1 6">Belongs to the glutaredoxin family.</text>
</comment>
<dbReference type="InterPro" id="IPR002109">
    <property type="entry name" value="Glutaredoxin"/>
</dbReference>
<dbReference type="InterPro" id="IPR011900">
    <property type="entry name" value="GRX_bact"/>
</dbReference>
<dbReference type="InterPro" id="IPR014025">
    <property type="entry name" value="Glutaredoxin_subgr"/>
</dbReference>
<organism evidence="8 9">
    <name type="scientific">endosymbiont of Galathealinum brachiosum</name>
    <dbReference type="NCBI Taxonomy" id="2200906"/>
    <lineage>
        <taxon>Bacteria</taxon>
        <taxon>Pseudomonadati</taxon>
        <taxon>Pseudomonadota</taxon>
        <taxon>Gammaproteobacteria</taxon>
        <taxon>sulfur-oxidizing symbionts</taxon>
    </lineage>
</organism>
<keyword evidence="6" id="KW-0963">Cytoplasm</keyword>
<dbReference type="PROSITE" id="PS00195">
    <property type="entry name" value="GLUTAREDOXIN_1"/>
    <property type="match status" value="1"/>
</dbReference>
<keyword evidence="9" id="KW-1185">Reference proteome</keyword>
<evidence type="ECO:0000313" key="8">
    <source>
        <dbReference type="EMBL" id="RDH84827.1"/>
    </source>
</evidence>
<dbReference type="InterPro" id="IPR011767">
    <property type="entry name" value="GLR_AS"/>
</dbReference>
<dbReference type="PRINTS" id="PR00160">
    <property type="entry name" value="GLUTAREDOXIN"/>
</dbReference>
<dbReference type="Proteomes" id="UP000254266">
    <property type="component" value="Unassembled WGS sequence"/>
</dbReference>
<gene>
    <name evidence="8" type="primary">grxC</name>
    <name evidence="8" type="ORF">DIZ80_05010</name>
</gene>
<evidence type="ECO:0000313" key="9">
    <source>
        <dbReference type="Proteomes" id="UP000254266"/>
    </source>
</evidence>
<dbReference type="PROSITE" id="PS51354">
    <property type="entry name" value="GLUTAREDOXIN_2"/>
    <property type="match status" value="1"/>
</dbReference>
<dbReference type="Gene3D" id="3.40.30.10">
    <property type="entry name" value="Glutaredoxin"/>
    <property type="match status" value="1"/>
</dbReference>
<dbReference type="NCBIfam" id="TIGR02181">
    <property type="entry name" value="GRX_bact"/>
    <property type="match status" value="1"/>
</dbReference>
<dbReference type="Pfam" id="PF00462">
    <property type="entry name" value="Glutaredoxin"/>
    <property type="match status" value="1"/>
</dbReference>
<keyword evidence="3 6" id="KW-0249">Electron transport</keyword>
<accession>A0A370DKI5</accession>
<evidence type="ECO:0000259" key="7">
    <source>
        <dbReference type="Pfam" id="PF00462"/>
    </source>
</evidence>
<reference evidence="8 9" key="1">
    <citation type="journal article" date="2018" name="ISME J.">
        <title>Endosymbiont genomes yield clues of tubeworm success.</title>
        <authorList>
            <person name="Li Y."/>
            <person name="Liles M.R."/>
            <person name="Halanych K.M."/>
        </authorList>
    </citation>
    <scope>NUCLEOTIDE SEQUENCE [LARGE SCALE GENOMIC DNA]</scope>
    <source>
        <strain evidence="8">A1464</strain>
    </source>
</reference>
<evidence type="ECO:0000256" key="1">
    <source>
        <dbReference type="ARBA" id="ARBA00007787"/>
    </source>
</evidence>
<comment type="function">
    <text evidence="6">Has a glutathione-disulfide oxidoreductase activity in the presence of NADPH and glutathione reductase. Reduces low molecular weight disulfides and proteins.</text>
</comment>
<dbReference type="SUPFAM" id="SSF52833">
    <property type="entry name" value="Thioredoxin-like"/>
    <property type="match status" value="1"/>
</dbReference>
<evidence type="ECO:0000256" key="2">
    <source>
        <dbReference type="ARBA" id="ARBA00022448"/>
    </source>
</evidence>